<protein>
    <submittedName>
        <fullName evidence="2">Uncharacterized protein</fullName>
    </submittedName>
</protein>
<feature type="compositionally biased region" description="Basic and acidic residues" evidence="1">
    <location>
        <begin position="35"/>
        <end position="60"/>
    </location>
</feature>
<dbReference type="EMBL" id="JARGDH010000003">
    <property type="protein sequence ID" value="KAL0274492.1"/>
    <property type="molecule type" value="Genomic_DNA"/>
</dbReference>
<evidence type="ECO:0000256" key="1">
    <source>
        <dbReference type="SAM" id="MobiDB-lite"/>
    </source>
</evidence>
<organism evidence="2">
    <name type="scientific">Menopon gallinae</name>
    <name type="common">poultry shaft louse</name>
    <dbReference type="NCBI Taxonomy" id="328185"/>
    <lineage>
        <taxon>Eukaryota</taxon>
        <taxon>Metazoa</taxon>
        <taxon>Ecdysozoa</taxon>
        <taxon>Arthropoda</taxon>
        <taxon>Hexapoda</taxon>
        <taxon>Insecta</taxon>
        <taxon>Pterygota</taxon>
        <taxon>Neoptera</taxon>
        <taxon>Paraneoptera</taxon>
        <taxon>Psocodea</taxon>
        <taxon>Troctomorpha</taxon>
        <taxon>Phthiraptera</taxon>
        <taxon>Amblycera</taxon>
        <taxon>Menoponidae</taxon>
        <taxon>Menopon</taxon>
    </lineage>
</organism>
<evidence type="ECO:0000313" key="2">
    <source>
        <dbReference type="EMBL" id="KAL0274492.1"/>
    </source>
</evidence>
<gene>
    <name evidence="2" type="ORF">PYX00_006897</name>
</gene>
<dbReference type="AlphaFoldDB" id="A0AAW2HYJ2"/>
<reference evidence="2" key="1">
    <citation type="journal article" date="2024" name="Gigascience">
        <title>Chromosome-level genome of the poultry shaft louse Menopon gallinae provides insight into the host-switching and adaptive evolution of parasitic lice.</title>
        <authorList>
            <person name="Xu Y."/>
            <person name="Ma L."/>
            <person name="Liu S."/>
            <person name="Liang Y."/>
            <person name="Liu Q."/>
            <person name="He Z."/>
            <person name="Tian L."/>
            <person name="Duan Y."/>
            <person name="Cai W."/>
            <person name="Li H."/>
            <person name="Song F."/>
        </authorList>
    </citation>
    <scope>NUCLEOTIDE SEQUENCE</scope>
    <source>
        <strain evidence="2">Cailab_2023a</strain>
    </source>
</reference>
<name>A0AAW2HYJ2_9NEOP</name>
<proteinExistence type="predicted"/>
<accession>A0AAW2HYJ2</accession>
<feature type="region of interest" description="Disordered" evidence="1">
    <location>
        <begin position="25"/>
        <end position="60"/>
    </location>
</feature>
<comment type="caution">
    <text evidence="2">The sequence shown here is derived from an EMBL/GenBank/DDBJ whole genome shotgun (WGS) entry which is preliminary data.</text>
</comment>
<sequence>MSTWLLSRHPQDLFQPRKILRRSQYKGSTSLGNLQEEKSLKRRHNWDETEELPHELSELS</sequence>